<dbReference type="FunFam" id="3.60.130.10:FF:000008">
    <property type="entry name" value="Alpha-ketoglutarate-dependent taurine dioxygenase"/>
    <property type="match status" value="1"/>
</dbReference>
<accession>A0AA37PCF0</accession>
<dbReference type="GO" id="GO:0005737">
    <property type="term" value="C:cytoplasm"/>
    <property type="evidence" value="ECO:0007669"/>
    <property type="project" value="TreeGrafter"/>
</dbReference>
<name>A0AA37PCF0_9PEZI</name>
<evidence type="ECO:0000256" key="5">
    <source>
        <dbReference type="ARBA" id="ARBA00023002"/>
    </source>
</evidence>
<dbReference type="PANTHER" id="PTHR30468:SF9">
    <property type="entry name" value="ALPHA-KETOGLUTARATE-DEPENDENT TAURINE DIOXYGENASE (AFU_ORTHOLOGUE AFUA_3G01010)"/>
    <property type="match status" value="1"/>
</dbReference>
<evidence type="ECO:0000256" key="2">
    <source>
        <dbReference type="ARBA" id="ARBA00005896"/>
    </source>
</evidence>
<proteinExistence type="inferred from homology"/>
<keyword evidence="5" id="KW-0560">Oxidoreductase</keyword>
<gene>
    <name evidence="8" type="ORF">ColSpa_09844</name>
</gene>
<dbReference type="RefSeq" id="XP_049132013.1">
    <property type="nucleotide sequence ID" value="XM_049276056.1"/>
</dbReference>
<keyword evidence="4 8" id="KW-0223">Dioxygenase</keyword>
<dbReference type="GO" id="GO:0016706">
    <property type="term" value="F:2-oxoglutarate-dependent dioxygenase activity"/>
    <property type="evidence" value="ECO:0007669"/>
    <property type="project" value="TreeGrafter"/>
</dbReference>
<evidence type="ECO:0000256" key="6">
    <source>
        <dbReference type="ARBA" id="ARBA00023004"/>
    </source>
</evidence>
<keyword evidence="9" id="KW-1185">Reference proteome</keyword>
<evidence type="ECO:0000259" key="7">
    <source>
        <dbReference type="Pfam" id="PF02668"/>
    </source>
</evidence>
<dbReference type="Proteomes" id="UP001055115">
    <property type="component" value="Unassembled WGS sequence"/>
</dbReference>
<dbReference type="AlphaFoldDB" id="A0AA37PCF0"/>
<dbReference type="InterPro" id="IPR051323">
    <property type="entry name" value="AtsK-like"/>
</dbReference>
<dbReference type="GO" id="GO:0046872">
    <property type="term" value="F:metal ion binding"/>
    <property type="evidence" value="ECO:0007669"/>
    <property type="project" value="UniProtKB-KW"/>
</dbReference>
<comment type="caution">
    <text evidence="8">The sequence shown here is derived from an EMBL/GenBank/DDBJ whole genome shotgun (WGS) entry which is preliminary data.</text>
</comment>
<dbReference type="Gene3D" id="3.60.130.10">
    <property type="entry name" value="Clavaminate synthase-like"/>
    <property type="match status" value="1"/>
</dbReference>
<dbReference type="SUPFAM" id="SSF51197">
    <property type="entry name" value="Clavaminate synthase-like"/>
    <property type="match status" value="1"/>
</dbReference>
<dbReference type="InterPro" id="IPR042098">
    <property type="entry name" value="TauD-like_sf"/>
</dbReference>
<keyword evidence="3" id="KW-0479">Metal-binding</keyword>
<evidence type="ECO:0000313" key="8">
    <source>
        <dbReference type="EMBL" id="GKT49663.1"/>
    </source>
</evidence>
<evidence type="ECO:0000256" key="1">
    <source>
        <dbReference type="ARBA" id="ARBA00001954"/>
    </source>
</evidence>
<evidence type="ECO:0000256" key="4">
    <source>
        <dbReference type="ARBA" id="ARBA00022964"/>
    </source>
</evidence>
<evidence type="ECO:0000313" key="9">
    <source>
        <dbReference type="Proteomes" id="UP001055115"/>
    </source>
</evidence>
<protein>
    <submittedName>
        <fullName evidence="8">Alpha-ketoglutarate-dependent sulfonate dioxygenase</fullName>
    </submittedName>
</protein>
<organism evidence="8 9">
    <name type="scientific">Colletotrichum spaethianum</name>
    <dbReference type="NCBI Taxonomy" id="700344"/>
    <lineage>
        <taxon>Eukaryota</taxon>
        <taxon>Fungi</taxon>
        <taxon>Dikarya</taxon>
        <taxon>Ascomycota</taxon>
        <taxon>Pezizomycotina</taxon>
        <taxon>Sordariomycetes</taxon>
        <taxon>Hypocreomycetidae</taxon>
        <taxon>Glomerellales</taxon>
        <taxon>Glomerellaceae</taxon>
        <taxon>Colletotrichum</taxon>
        <taxon>Colletotrichum spaethianum species complex</taxon>
    </lineage>
</organism>
<comment type="similarity">
    <text evidence="2">Belongs to the TfdA dioxygenase family.</text>
</comment>
<feature type="domain" description="TauD/TfdA-like" evidence="7">
    <location>
        <begin position="78"/>
        <end position="345"/>
    </location>
</feature>
<dbReference type="GeneID" id="73330646"/>
<dbReference type="Pfam" id="PF02668">
    <property type="entry name" value="TauD"/>
    <property type="match status" value="1"/>
</dbReference>
<comment type="cofactor">
    <cofactor evidence="1">
        <name>Fe(2+)</name>
        <dbReference type="ChEBI" id="CHEBI:29033"/>
    </cofactor>
</comment>
<dbReference type="PANTHER" id="PTHR30468">
    <property type="entry name" value="ALPHA-KETOGLUTARATE-DEPENDENT SULFONATE DIOXYGENASE"/>
    <property type="match status" value="1"/>
</dbReference>
<dbReference type="InterPro" id="IPR003819">
    <property type="entry name" value="TauD/TfdA-like"/>
</dbReference>
<sequence>MSPATIVPEKPAVPELPELSRQRLEAAGIDLSQAYPEHPKKVLYLQDVYKLRGEDREYIDPASRADPEKKALFSAAKEVKDVTVHIGTEITGLQLKDLTDQQRDELALLIAEGGVFFFRDQDLSPQKQLELGAYFGEVEANLQDAYVPGLPGTTGVWPAFTATMPMFDYYFRNPFGTQRWHTDMAYEHQPPGYTHLHNDAVPDVGGDTPWASGYAAYDKLSPAFREIIDGRECVYRSAYKFLDREDPVGGPKLVERTRPMVRVHPVTGWKSLYVNRAMTLRIVGVDQGESDAILNYLFSVYESNVDIQCRFTWTPGTSAIWDNRVTMHSAAWDYEGKGKRHGTRVSSLAERPFFDPKATSRRRALGIASPKEY</sequence>
<reference evidence="8 9" key="1">
    <citation type="submission" date="2022-03" db="EMBL/GenBank/DDBJ databases">
        <title>Genome data of Colletotrichum spp.</title>
        <authorList>
            <person name="Utami Y.D."/>
            <person name="Hiruma K."/>
        </authorList>
    </citation>
    <scope>NUCLEOTIDE SEQUENCE [LARGE SCALE GENOMIC DNA]</scope>
    <source>
        <strain evidence="8 9">MAFF 239500</strain>
    </source>
</reference>
<dbReference type="EMBL" id="BQXU01000031">
    <property type="protein sequence ID" value="GKT49663.1"/>
    <property type="molecule type" value="Genomic_DNA"/>
</dbReference>
<keyword evidence="6" id="KW-0408">Iron</keyword>
<evidence type="ECO:0000256" key="3">
    <source>
        <dbReference type="ARBA" id="ARBA00022723"/>
    </source>
</evidence>